<evidence type="ECO:0000256" key="1">
    <source>
        <dbReference type="ARBA" id="ARBA00022737"/>
    </source>
</evidence>
<dbReference type="InterPro" id="IPR001881">
    <property type="entry name" value="EGF-like_Ca-bd_dom"/>
</dbReference>
<dbReference type="InParanoid" id="A0A7M7NUL0"/>
<evidence type="ECO:0000256" key="2">
    <source>
        <dbReference type="ARBA" id="ARBA00023157"/>
    </source>
</evidence>
<feature type="domain" description="EGF-like" evidence="5">
    <location>
        <begin position="87"/>
        <end position="122"/>
    </location>
</feature>
<feature type="disulfide bond" evidence="3">
    <location>
        <begin position="91"/>
        <end position="101"/>
    </location>
</feature>
<feature type="signal peptide" evidence="4">
    <location>
        <begin position="1"/>
        <end position="22"/>
    </location>
</feature>
<evidence type="ECO:0000313" key="8">
    <source>
        <dbReference type="Proteomes" id="UP000007110"/>
    </source>
</evidence>
<reference evidence="8" key="1">
    <citation type="submission" date="2015-02" db="EMBL/GenBank/DDBJ databases">
        <title>Genome sequencing for Strongylocentrotus purpuratus.</title>
        <authorList>
            <person name="Murali S."/>
            <person name="Liu Y."/>
            <person name="Vee V."/>
            <person name="English A."/>
            <person name="Wang M."/>
            <person name="Skinner E."/>
            <person name="Han Y."/>
            <person name="Muzny D.M."/>
            <person name="Worley K.C."/>
            <person name="Gibbs R.A."/>
        </authorList>
    </citation>
    <scope>NUCLEOTIDE SEQUENCE</scope>
</reference>
<organism evidence="7 8">
    <name type="scientific">Strongylocentrotus purpuratus</name>
    <name type="common">Purple sea urchin</name>
    <dbReference type="NCBI Taxonomy" id="7668"/>
    <lineage>
        <taxon>Eukaryota</taxon>
        <taxon>Metazoa</taxon>
        <taxon>Echinodermata</taxon>
        <taxon>Eleutherozoa</taxon>
        <taxon>Echinozoa</taxon>
        <taxon>Echinoidea</taxon>
        <taxon>Euechinoidea</taxon>
        <taxon>Echinacea</taxon>
        <taxon>Camarodonta</taxon>
        <taxon>Echinidea</taxon>
        <taxon>Strongylocentrotidae</taxon>
        <taxon>Strongylocentrotus</taxon>
    </lineage>
</organism>
<dbReference type="SUPFAM" id="SSF57196">
    <property type="entry name" value="EGF/Laminin"/>
    <property type="match status" value="1"/>
</dbReference>
<dbReference type="PROSITE" id="PS00010">
    <property type="entry name" value="ASX_HYDROXYL"/>
    <property type="match status" value="1"/>
</dbReference>
<name>A0A7M7NUL0_STRPU</name>
<dbReference type="PROSITE" id="PS50825">
    <property type="entry name" value="HYR"/>
    <property type="match status" value="4"/>
</dbReference>
<evidence type="ECO:0000256" key="4">
    <source>
        <dbReference type="SAM" id="SignalP"/>
    </source>
</evidence>
<dbReference type="RefSeq" id="XP_030840779.1">
    <property type="nucleotide sequence ID" value="XM_030984919.1"/>
</dbReference>
<evidence type="ECO:0000259" key="5">
    <source>
        <dbReference type="PROSITE" id="PS50026"/>
    </source>
</evidence>
<dbReference type="PANTHER" id="PTHR24273">
    <property type="entry name" value="FI04643P-RELATED"/>
    <property type="match status" value="1"/>
</dbReference>
<dbReference type="PROSITE" id="PS00022">
    <property type="entry name" value="EGF_1"/>
    <property type="match status" value="1"/>
</dbReference>
<dbReference type="Pfam" id="PF02494">
    <property type="entry name" value="HYR"/>
    <property type="match status" value="4"/>
</dbReference>
<feature type="domain" description="HYR" evidence="6">
    <location>
        <begin position="223"/>
        <end position="307"/>
    </location>
</feature>
<dbReference type="KEGG" id="spu:105438482"/>
<accession>A0A7M7NUL0</accession>
<feature type="domain" description="HYR" evidence="6">
    <location>
        <begin position="395"/>
        <end position="479"/>
    </location>
</feature>
<dbReference type="OrthoDB" id="6086738at2759"/>
<keyword evidence="1" id="KW-0677">Repeat</keyword>
<dbReference type="Proteomes" id="UP000007110">
    <property type="component" value="Unassembled WGS sequence"/>
</dbReference>
<evidence type="ECO:0008006" key="9">
    <source>
        <dbReference type="Google" id="ProtNLM"/>
    </source>
</evidence>
<dbReference type="SMART" id="SM00179">
    <property type="entry name" value="EGF_CA"/>
    <property type="match status" value="1"/>
</dbReference>
<dbReference type="PANTHER" id="PTHR24273:SF32">
    <property type="entry name" value="HYALIN"/>
    <property type="match status" value="1"/>
</dbReference>
<dbReference type="EnsemblMetazoa" id="XM_030984919">
    <property type="protein sequence ID" value="XP_030840779"/>
    <property type="gene ID" value="LOC105438482"/>
</dbReference>
<keyword evidence="4" id="KW-0732">Signal</keyword>
<sequence>MVRIVLFLNMLVCLTTVNIVRAVKQSPCEDGYHLNYTLPMFEVCSKREHPVMGMLQTIPKLIPTLSPAACSQRNENNAIPPGKRVCRFSDCLDEPCKNGWCEDTMTGFVCQCIAGFTGQRCLTDTIKIPGQTTSPAVDATLPEVHSCPPDQTFTASVGTTTNSFTWTPPTATDAAGIQSIVSDHQSGVVVFVGNPITVTYTVTDNNGLTNTDCSFTLSVGQGADTDPPVVSACPADKTITVPVGTTTNSFTWTPPTATDAAGIQSIVSDHQSGVVVSVGNPITVTYTVTDNNGLNNTDCSFTLSVLQEADTTLPVVSACPADKTVTVPVDTTTNIFIWTPPTATDAAGIQSIVSDHQSGVVVSVGDSITVTYTVTDNNGLNNTDCSFTLSVLQEADTTIPVVSACPADKTVTVPVGTTTNSFTWTPPTATDAAGIQSIVSDHQSGVEVSVDNPITVTYTVTDNNGLNNTDCSFTLSVLQEGIGHICTSFHIMNYF</sequence>
<protein>
    <recommendedName>
        <fullName evidence="9">Hyalin</fullName>
    </recommendedName>
</protein>
<dbReference type="InterPro" id="IPR003410">
    <property type="entry name" value="HYR_dom"/>
</dbReference>
<dbReference type="GO" id="GO:0005509">
    <property type="term" value="F:calcium ion binding"/>
    <property type="evidence" value="ECO:0007669"/>
    <property type="project" value="InterPro"/>
</dbReference>
<dbReference type="PROSITE" id="PS50026">
    <property type="entry name" value="EGF_3"/>
    <property type="match status" value="1"/>
</dbReference>
<evidence type="ECO:0000259" key="6">
    <source>
        <dbReference type="PROSITE" id="PS50825"/>
    </source>
</evidence>
<dbReference type="InterPro" id="IPR000152">
    <property type="entry name" value="EGF-type_Asp/Asn_hydroxyl_site"/>
</dbReference>
<reference evidence="7" key="2">
    <citation type="submission" date="2021-01" db="UniProtKB">
        <authorList>
            <consortium name="EnsemblMetazoa"/>
        </authorList>
    </citation>
    <scope>IDENTIFICATION</scope>
</reference>
<keyword evidence="2 3" id="KW-1015">Disulfide bond</keyword>
<feature type="chain" id="PRO_5029906884" description="Hyalin" evidence="4">
    <location>
        <begin position="23"/>
        <end position="495"/>
    </location>
</feature>
<dbReference type="GeneID" id="105438482"/>
<dbReference type="InterPro" id="IPR000742">
    <property type="entry name" value="EGF"/>
</dbReference>
<keyword evidence="8" id="KW-1185">Reference proteome</keyword>
<feature type="domain" description="HYR" evidence="6">
    <location>
        <begin position="137"/>
        <end position="221"/>
    </location>
</feature>
<feature type="disulfide bond" evidence="3">
    <location>
        <begin position="112"/>
        <end position="121"/>
    </location>
</feature>
<proteinExistence type="predicted"/>
<evidence type="ECO:0000256" key="3">
    <source>
        <dbReference type="PROSITE-ProRule" id="PRU00076"/>
    </source>
</evidence>
<dbReference type="Gene3D" id="2.10.25.10">
    <property type="entry name" value="Laminin"/>
    <property type="match status" value="1"/>
</dbReference>
<dbReference type="PROSITE" id="PS01186">
    <property type="entry name" value="EGF_2"/>
    <property type="match status" value="1"/>
</dbReference>
<dbReference type="AlphaFoldDB" id="A0A7M7NUL0"/>
<comment type="caution">
    <text evidence="3">Lacks conserved residue(s) required for the propagation of feature annotation.</text>
</comment>
<dbReference type="CDD" id="cd00054">
    <property type="entry name" value="EGF_CA"/>
    <property type="match status" value="1"/>
</dbReference>
<evidence type="ECO:0000313" key="7">
    <source>
        <dbReference type="EnsemblMetazoa" id="XP_030840779"/>
    </source>
</evidence>
<feature type="domain" description="HYR" evidence="6">
    <location>
        <begin position="309"/>
        <end position="393"/>
    </location>
</feature>
<keyword evidence="3" id="KW-0245">EGF-like domain</keyword>